<dbReference type="InterPro" id="IPR027417">
    <property type="entry name" value="P-loop_NTPase"/>
</dbReference>
<feature type="domain" description="Helicase ATP-binding" evidence="4">
    <location>
        <begin position="384"/>
        <end position="536"/>
    </location>
</feature>
<name>A0A1X7GC97_9BACL</name>
<keyword evidence="3" id="KW-0238">DNA-binding</keyword>
<dbReference type="AlphaFoldDB" id="A0A1X7GC97"/>
<evidence type="ECO:0000256" key="1">
    <source>
        <dbReference type="ARBA" id="ARBA00022741"/>
    </source>
</evidence>
<dbReference type="PROSITE" id="PS51194">
    <property type="entry name" value="HELICASE_CTER"/>
    <property type="match status" value="1"/>
</dbReference>
<dbReference type="Gene3D" id="3.40.50.300">
    <property type="entry name" value="P-loop containing nucleotide triphosphate hydrolases"/>
    <property type="match status" value="2"/>
</dbReference>
<evidence type="ECO:0000313" key="6">
    <source>
        <dbReference type="EMBL" id="SMF67147.1"/>
    </source>
</evidence>
<accession>A0A1X7GC97</accession>
<evidence type="ECO:0000313" key="7">
    <source>
        <dbReference type="Proteomes" id="UP000192940"/>
    </source>
</evidence>
<dbReference type="SUPFAM" id="SSF52540">
    <property type="entry name" value="P-loop containing nucleoside triphosphate hydrolases"/>
    <property type="match status" value="1"/>
</dbReference>
<keyword evidence="7" id="KW-1185">Reference proteome</keyword>
<dbReference type="InterPro" id="IPR011545">
    <property type="entry name" value="DEAD/DEAH_box_helicase_dom"/>
</dbReference>
<reference evidence="6 7" key="1">
    <citation type="submission" date="2017-04" db="EMBL/GenBank/DDBJ databases">
        <authorList>
            <person name="Afonso C.L."/>
            <person name="Miller P.J."/>
            <person name="Scott M.A."/>
            <person name="Spackman E."/>
            <person name="Goraichik I."/>
            <person name="Dimitrov K.M."/>
            <person name="Suarez D.L."/>
            <person name="Swayne D.E."/>
        </authorList>
    </citation>
    <scope>NUCLEOTIDE SEQUENCE [LARGE SCALE GENOMIC DNA]</scope>
    <source>
        <strain evidence="6 7">N3/975</strain>
    </source>
</reference>
<sequence length="717" mass="78648">MQAALYAVKSMGVWRIEVSLDVRVDVQWWLLGGGKEQELKRVRGLKGGDTYYAKLPERSSTSFDGDRRRRQATDRQHIATSPLRQVAEDRVMLEGNRRYDGLPSVEENKQSAEWFVLLAWSLPLGWAVSLRERFRGERVMDGWGLKEWRAYVLRSLAVHLAAEPQGQEEQLLGKANDMVMWTSGNIDGVNTGFEDSIVWDRLLVQVEELGELLQGRALLAGEVEALLEEASDCVKPPERGAASHDAARPHGGMDLSVGWLAAAQLGCLLGRLRLNAGLAQPAPREKPGWLRRSRAMALRCRRCGSEALSRTACATCGSAACAYCEACLAMGRSRSCALLLQGAAQPAVRGTAGGSPTEALGRWGLSAAQGVAAGAALRFLAEPPEAGSAAARFLIWAVTGAGKTEMIFPLLQSVLDAGGRVLVAAPRRDVVLELAPRLATAFPSESIVTLYGGSPDRWKRGSITLATTHQLLRFRYAFDLVVIDEIDAFPYHNDPMLDYAAKGACKPGGKYIYLSATPPSKLQREAAAGRLPHAKVPARFHGHPLPVPKPLKIPSVQRCLTQKSLPSNLVRELKISISRGAQVFLFVSRIRHIDSFLQLLRRYFSEITIEGTSSVDPDRGNKVMSFRNRDIRLLVTTTILERGVTVPKSDVFIVDADSDLFDEAALIQMAGRAGRSKDDPAGKVVFGSPQWTRCQRSAVNQIKRMNRIARKGNYLKV</sequence>
<dbReference type="GO" id="GO:0005524">
    <property type="term" value="F:ATP binding"/>
    <property type="evidence" value="ECO:0007669"/>
    <property type="project" value="UniProtKB-KW"/>
</dbReference>
<gene>
    <name evidence="6" type="ORF">SAMN05661091_0338</name>
</gene>
<dbReference type="Proteomes" id="UP000192940">
    <property type="component" value="Chromosome I"/>
</dbReference>
<evidence type="ECO:0000259" key="4">
    <source>
        <dbReference type="PROSITE" id="PS51192"/>
    </source>
</evidence>
<keyword evidence="1" id="KW-0547">Nucleotide-binding</keyword>
<evidence type="ECO:0000256" key="3">
    <source>
        <dbReference type="ARBA" id="ARBA00023125"/>
    </source>
</evidence>
<organism evidence="6 7">
    <name type="scientific">Paenibacillus uliginis N3/975</name>
    <dbReference type="NCBI Taxonomy" id="1313296"/>
    <lineage>
        <taxon>Bacteria</taxon>
        <taxon>Bacillati</taxon>
        <taxon>Bacillota</taxon>
        <taxon>Bacilli</taxon>
        <taxon>Bacillales</taxon>
        <taxon>Paenibacillaceae</taxon>
        <taxon>Paenibacillus</taxon>
    </lineage>
</organism>
<dbReference type="SMART" id="SM00490">
    <property type="entry name" value="HELICc"/>
    <property type="match status" value="1"/>
</dbReference>
<dbReference type="GO" id="GO:0043138">
    <property type="term" value="F:3'-5' DNA helicase activity"/>
    <property type="evidence" value="ECO:0007669"/>
    <property type="project" value="TreeGrafter"/>
</dbReference>
<feature type="domain" description="Helicase C-terminal" evidence="5">
    <location>
        <begin position="569"/>
        <end position="717"/>
    </location>
</feature>
<keyword evidence="6" id="KW-0378">Hydrolase</keyword>
<dbReference type="Pfam" id="PF00271">
    <property type="entry name" value="Helicase_C"/>
    <property type="match status" value="1"/>
</dbReference>
<dbReference type="PANTHER" id="PTHR30580">
    <property type="entry name" value="PRIMOSOMAL PROTEIN N"/>
    <property type="match status" value="1"/>
</dbReference>
<dbReference type="GO" id="GO:0006310">
    <property type="term" value="P:DNA recombination"/>
    <property type="evidence" value="ECO:0007669"/>
    <property type="project" value="TreeGrafter"/>
</dbReference>
<dbReference type="STRING" id="1313296.SAMN05661091_0338"/>
<dbReference type="PANTHER" id="PTHR30580:SF1">
    <property type="entry name" value="COMF OPERON PROTEIN 1"/>
    <property type="match status" value="1"/>
</dbReference>
<protein>
    <submittedName>
        <fullName evidence="6">Superfamily II DNA/RNA helicase required for DNA uptake (Late competence protein)</fullName>
    </submittedName>
</protein>
<keyword evidence="6" id="KW-0347">Helicase</keyword>
<evidence type="ECO:0000259" key="5">
    <source>
        <dbReference type="PROSITE" id="PS51194"/>
    </source>
</evidence>
<dbReference type="GO" id="GO:0006302">
    <property type="term" value="P:double-strand break repair"/>
    <property type="evidence" value="ECO:0007669"/>
    <property type="project" value="TreeGrafter"/>
</dbReference>
<dbReference type="InterPro" id="IPR001650">
    <property type="entry name" value="Helicase_C-like"/>
</dbReference>
<dbReference type="GO" id="GO:0003677">
    <property type="term" value="F:DNA binding"/>
    <property type="evidence" value="ECO:0007669"/>
    <property type="project" value="UniProtKB-KW"/>
</dbReference>
<dbReference type="Pfam" id="PF00270">
    <property type="entry name" value="DEAD"/>
    <property type="match status" value="1"/>
</dbReference>
<evidence type="ECO:0000256" key="2">
    <source>
        <dbReference type="ARBA" id="ARBA00022840"/>
    </source>
</evidence>
<proteinExistence type="predicted"/>
<keyword evidence="2" id="KW-0067">ATP-binding</keyword>
<dbReference type="SMART" id="SM00487">
    <property type="entry name" value="DEXDc"/>
    <property type="match status" value="1"/>
</dbReference>
<dbReference type="InterPro" id="IPR014001">
    <property type="entry name" value="Helicase_ATP-bd"/>
</dbReference>
<dbReference type="PROSITE" id="PS51192">
    <property type="entry name" value="HELICASE_ATP_BIND_1"/>
    <property type="match status" value="1"/>
</dbReference>
<dbReference type="GO" id="GO:0006270">
    <property type="term" value="P:DNA replication initiation"/>
    <property type="evidence" value="ECO:0007669"/>
    <property type="project" value="TreeGrafter"/>
</dbReference>
<dbReference type="EMBL" id="LT840184">
    <property type="protein sequence ID" value="SMF67147.1"/>
    <property type="molecule type" value="Genomic_DNA"/>
</dbReference>